<keyword evidence="2" id="KW-1185">Reference proteome</keyword>
<evidence type="ECO:0008006" key="3">
    <source>
        <dbReference type="Google" id="ProtNLM"/>
    </source>
</evidence>
<reference evidence="1 2" key="1">
    <citation type="submission" date="2014-04" db="EMBL/GenBank/DDBJ databases">
        <authorList>
            <consortium name="DOE Joint Genome Institute"/>
            <person name="Kuo A."/>
            <person name="Tarkka M."/>
            <person name="Buscot F."/>
            <person name="Kohler A."/>
            <person name="Nagy L.G."/>
            <person name="Floudas D."/>
            <person name="Copeland A."/>
            <person name="Barry K.W."/>
            <person name="Cichocki N."/>
            <person name="Veneault-Fourrey C."/>
            <person name="LaButti K."/>
            <person name="Lindquist E.A."/>
            <person name="Lipzen A."/>
            <person name="Lundell T."/>
            <person name="Morin E."/>
            <person name="Murat C."/>
            <person name="Sun H."/>
            <person name="Tunlid A."/>
            <person name="Henrissat B."/>
            <person name="Grigoriev I.V."/>
            <person name="Hibbett D.S."/>
            <person name="Martin F."/>
            <person name="Nordberg H.P."/>
            <person name="Cantor M.N."/>
            <person name="Hua S.X."/>
        </authorList>
    </citation>
    <scope>NUCLEOTIDE SEQUENCE [LARGE SCALE GENOMIC DNA]</scope>
    <source>
        <strain evidence="1 2">F 1598</strain>
    </source>
</reference>
<dbReference type="InParanoid" id="A0A0C3FWW6"/>
<dbReference type="EMBL" id="KN832976">
    <property type="protein sequence ID" value="KIM88610.1"/>
    <property type="molecule type" value="Genomic_DNA"/>
</dbReference>
<evidence type="ECO:0000313" key="1">
    <source>
        <dbReference type="EMBL" id="KIM88610.1"/>
    </source>
</evidence>
<dbReference type="Proteomes" id="UP000054166">
    <property type="component" value="Unassembled WGS sequence"/>
</dbReference>
<organism evidence="1 2">
    <name type="scientific">Piloderma croceum (strain F 1598)</name>
    <dbReference type="NCBI Taxonomy" id="765440"/>
    <lineage>
        <taxon>Eukaryota</taxon>
        <taxon>Fungi</taxon>
        <taxon>Dikarya</taxon>
        <taxon>Basidiomycota</taxon>
        <taxon>Agaricomycotina</taxon>
        <taxon>Agaricomycetes</taxon>
        <taxon>Agaricomycetidae</taxon>
        <taxon>Atheliales</taxon>
        <taxon>Atheliaceae</taxon>
        <taxon>Piloderma</taxon>
    </lineage>
</organism>
<dbReference type="HOGENOM" id="CLU_1070032_0_0_1"/>
<gene>
    <name evidence="1" type="ORF">PILCRDRAFT_2821</name>
</gene>
<dbReference type="AlphaFoldDB" id="A0A0C3FWW6"/>
<protein>
    <recommendedName>
        <fullName evidence="3">F-box domain-containing protein</fullName>
    </recommendedName>
</protein>
<accession>A0A0C3FWW6</accession>
<dbReference type="OrthoDB" id="2322499at2759"/>
<reference evidence="2" key="2">
    <citation type="submission" date="2015-01" db="EMBL/GenBank/DDBJ databases">
        <title>Evolutionary Origins and Diversification of the Mycorrhizal Mutualists.</title>
        <authorList>
            <consortium name="DOE Joint Genome Institute"/>
            <consortium name="Mycorrhizal Genomics Consortium"/>
            <person name="Kohler A."/>
            <person name="Kuo A."/>
            <person name="Nagy L.G."/>
            <person name="Floudas D."/>
            <person name="Copeland A."/>
            <person name="Barry K.W."/>
            <person name="Cichocki N."/>
            <person name="Veneault-Fourrey C."/>
            <person name="LaButti K."/>
            <person name="Lindquist E.A."/>
            <person name="Lipzen A."/>
            <person name="Lundell T."/>
            <person name="Morin E."/>
            <person name="Murat C."/>
            <person name="Riley R."/>
            <person name="Ohm R."/>
            <person name="Sun H."/>
            <person name="Tunlid A."/>
            <person name="Henrissat B."/>
            <person name="Grigoriev I.V."/>
            <person name="Hibbett D.S."/>
            <person name="Martin F."/>
        </authorList>
    </citation>
    <scope>NUCLEOTIDE SEQUENCE [LARGE SCALE GENOMIC DNA]</scope>
    <source>
        <strain evidence="2">F 1598</strain>
    </source>
</reference>
<name>A0A0C3FWW6_PILCF</name>
<sequence>MAIVRQGANGLSNHPTIVGAGNLVLLPEVKRAPPLLDVPLDIAFEVAATIAGKTPELTIAHVQIFSRVQPIDLLQLTRTSKALRAHLISRSSALIWAACRQQVEGLPPCPGHLSEPQYFSLAFDHHCQVCLEPQAKEVIWTFWARHCVSCWKNLLTDDDMADEFEGGIVEGTLPQAFHPFYHIHVFEKPRILRYKPHVENFRISLSSTTSDETRQACIAKTVDLTTKMNNDALMCQQWYQCLAWTRFLESAKQRPGQKSS</sequence>
<proteinExistence type="predicted"/>
<evidence type="ECO:0000313" key="2">
    <source>
        <dbReference type="Proteomes" id="UP000054166"/>
    </source>
</evidence>